<dbReference type="AlphaFoldDB" id="A0A7X3HCS6"/>
<accession>A0A7X3HCS6</accession>
<gene>
    <name evidence="2" type="ORF">GO594_25700</name>
</gene>
<proteinExistence type="predicted"/>
<dbReference type="Proteomes" id="UP000461288">
    <property type="component" value="Unassembled WGS sequence"/>
</dbReference>
<comment type="caution">
    <text evidence="2">The sequence shown here is derived from an EMBL/GenBank/DDBJ whole genome shotgun (WGS) entry which is preliminary data.</text>
</comment>
<dbReference type="RefSeq" id="WP_160482687.1">
    <property type="nucleotide sequence ID" value="NZ_WTFN01000094.1"/>
</dbReference>
<protein>
    <submittedName>
        <fullName evidence="2">Uncharacterized protein</fullName>
    </submittedName>
</protein>
<organism evidence="2 3">
    <name type="scientific">Metapseudomonas otitidis</name>
    <dbReference type="NCBI Taxonomy" id="319939"/>
    <lineage>
        <taxon>Bacteria</taxon>
        <taxon>Pseudomonadati</taxon>
        <taxon>Pseudomonadota</taxon>
        <taxon>Gammaproteobacteria</taxon>
        <taxon>Pseudomonadales</taxon>
        <taxon>Pseudomonadaceae</taxon>
        <taxon>Metapseudomonas</taxon>
    </lineage>
</organism>
<feature type="region of interest" description="Disordered" evidence="1">
    <location>
        <begin position="62"/>
        <end position="82"/>
    </location>
</feature>
<dbReference type="EMBL" id="WTFN01000094">
    <property type="protein sequence ID" value="MWK59397.1"/>
    <property type="molecule type" value="Genomic_DNA"/>
</dbReference>
<evidence type="ECO:0000313" key="3">
    <source>
        <dbReference type="Proteomes" id="UP000461288"/>
    </source>
</evidence>
<name>A0A7X3HCS6_9GAMM</name>
<evidence type="ECO:0000313" key="2">
    <source>
        <dbReference type="EMBL" id="MWK59397.1"/>
    </source>
</evidence>
<sequence>MSWYDRAWQHMRQVHQQALADSLDAQAIAKAIDDSYPWQKRSGWPYKSWLRARREYFPRHQLPIPRAKRPGADLFSELGPDK</sequence>
<evidence type="ECO:0000256" key="1">
    <source>
        <dbReference type="SAM" id="MobiDB-lite"/>
    </source>
</evidence>
<reference evidence="2 3" key="1">
    <citation type="submission" date="2019-12" db="EMBL/GenBank/DDBJ databases">
        <title>Draft genome sequence of Pseudomonas otitidis recovered from a chicken carcass.</title>
        <authorList>
            <person name="Vieira T.R."/>
            <person name="Oliviera E.F.C."/>
            <person name="Silva N.M.V."/>
            <person name="Sambrano G.E."/>
            <person name="Cibulski S.P."/>
            <person name="Cardoso M.R.I."/>
        </authorList>
    </citation>
    <scope>NUCLEOTIDE SEQUENCE [LARGE SCALE GENOMIC DNA]</scope>
    <source>
        <strain evidence="2 3">25_K</strain>
    </source>
</reference>